<reference evidence="13" key="3">
    <citation type="submission" date="2025-09" db="UniProtKB">
        <authorList>
            <consortium name="Ensembl"/>
        </authorList>
    </citation>
    <scope>IDENTIFICATION</scope>
</reference>
<dbReference type="GeneTree" id="ENSGT00390000014490"/>
<dbReference type="GO" id="GO:0004520">
    <property type="term" value="F:DNA endonuclease activity"/>
    <property type="evidence" value="ECO:0007669"/>
    <property type="project" value="InterPro"/>
</dbReference>
<keyword evidence="5" id="KW-0540">Nuclease</keyword>
<evidence type="ECO:0000256" key="10">
    <source>
        <dbReference type="ARBA" id="ARBA00069517"/>
    </source>
</evidence>
<dbReference type="OrthoDB" id="9943677at2759"/>
<gene>
    <name evidence="13" type="primary">DFFB</name>
</gene>
<dbReference type="InterPro" id="IPR044925">
    <property type="entry name" value="His-Me_finger_sf"/>
</dbReference>
<dbReference type="SMART" id="SM00266">
    <property type="entry name" value="CAD"/>
    <property type="match status" value="1"/>
</dbReference>
<dbReference type="GO" id="GO:1902511">
    <property type="term" value="P:negative regulation of apoptotic DNA fragmentation"/>
    <property type="evidence" value="ECO:0007669"/>
    <property type="project" value="Ensembl"/>
</dbReference>
<dbReference type="FunCoup" id="F7F2F7">
    <property type="interactions" value="1458"/>
</dbReference>
<keyword evidence="4 11" id="KW-0053">Apoptosis</keyword>
<dbReference type="GO" id="GO:0016787">
    <property type="term" value="F:hydrolase activity"/>
    <property type="evidence" value="ECO:0007669"/>
    <property type="project" value="UniProtKB-KW"/>
</dbReference>
<evidence type="ECO:0000256" key="9">
    <source>
        <dbReference type="ARBA" id="ARBA00064007"/>
    </source>
</evidence>
<dbReference type="GO" id="GO:0000785">
    <property type="term" value="C:chromatin"/>
    <property type="evidence" value="ECO:0007669"/>
    <property type="project" value="Ensembl"/>
</dbReference>
<keyword evidence="14" id="KW-1185">Reference proteome</keyword>
<name>F7F2F7_MONDO</name>
<dbReference type="GO" id="GO:0003677">
    <property type="term" value="F:DNA binding"/>
    <property type="evidence" value="ECO:0007669"/>
    <property type="project" value="Ensembl"/>
</dbReference>
<keyword evidence="7" id="KW-0539">Nucleus</keyword>
<evidence type="ECO:0000256" key="6">
    <source>
        <dbReference type="ARBA" id="ARBA00022801"/>
    </source>
</evidence>
<evidence type="ECO:0000256" key="7">
    <source>
        <dbReference type="ARBA" id="ARBA00023242"/>
    </source>
</evidence>
<dbReference type="GO" id="GO:0097718">
    <property type="term" value="F:disordered domain specific binding"/>
    <property type="evidence" value="ECO:0007669"/>
    <property type="project" value="Ensembl"/>
</dbReference>
<dbReference type="Pfam" id="PF02017">
    <property type="entry name" value="CIDE-N"/>
    <property type="match status" value="1"/>
</dbReference>
<organism evidence="13 14">
    <name type="scientific">Monodelphis domestica</name>
    <name type="common">Gray short-tailed opossum</name>
    <dbReference type="NCBI Taxonomy" id="13616"/>
    <lineage>
        <taxon>Eukaryota</taxon>
        <taxon>Metazoa</taxon>
        <taxon>Chordata</taxon>
        <taxon>Craniata</taxon>
        <taxon>Vertebrata</taxon>
        <taxon>Euteleostomi</taxon>
        <taxon>Mammalia</taxon>
        <taxon>Metatheria</taxon>
        <taxon>Didelphimorphia</taxon>
        <taxon>Didelphidae</taxon>
        <taxon>Monodelphis</taxon>
    </lineage>
</organism>
<dbReference type="InterPro" id="IPR039729">
    <property type="entry name" value="DFF40"/>
</dbReference>
<dbReference type="eggNOG" id="ENOG502R0RF">
    <property type="taxonomic scope" value="Eukaryota"/>
</dbReference>
<dbReference type="PANTHER" id="PTHR13067:SF2">
    <property type="entry name" value="CASPASE-ACTIVATED DNASE"/>
    <property type="match status" value="1"/>
</dbReference>
<evidence type="ECO:0000256" key="3">
    <source>
        <dbReference type="ARBA" id="ARBA00022490"/>
    </source>
</evidence>
<dbReference type="InterPro" id="IPR003508">
    <property type="entry name" value="CIDE-N_dom"/>
</dbReference>
<dbReference type="InterPro" id="IPR015311">
    <property type="entry name" value="DFF40_C"/>
</dbReference>
<evidence type="ECO:0000256" key="4">
    <source>
        <dbReference type="ARBA" id="ARBA00022703"/>
    </source>
</evidence>
<dbReference type="GO" id="GO:0019899">
    <property type="term" value="F:enzyme binding"/>
    <property type="evidence" value="ECO:0007669"/>
    <property type="project" value="Ensembl"/>
</dbReference>
<reference evidence="13 14" key="1">
    <citation type="journal article" date="2007" name="Nature">
        <title>Genome of the marsupial Monodelphis domestica reveals innovation in non-coding sequences.</title>
        <authorList>
            <person name="Mikkelsen T.S."/>
            <person name="Wakefield M.J."/>
            <person name="Aken B."/>
            <person name="Amemiya C.T."/>
            <person name="Chang J.L."/>
            <person name="Duke S."/>
            <person name="Garber M."/>
            <person name="Gentles A.J."/>
            <person name="Goodstadt L."/>
            <person name="Heger A."/>
            <person name="Jurka J."/>
            <person name="Kamal M."/>
            <person name="Mauceli E."/>
            <person name="Searle S.M."/>
            <person name="Sharpe T."/>
            <person name="Baker M.L."/>
            <person name="Batzer M.A."/>
            <person name="Benos P.V."/>
            <person name="Belov K."/>
            <person name="Clamp M."/>
            <person name="Cook A."/>
            <person name="Cuff J."/>
            <person name="Das R."/>
            <person name="Davidow L."/>
            <person name="Deakin J.E."/>
            <person name="Fazzari M.J."/>
            <person name="Glass J.L."/>
            <person name="Grabherr M."/>
            <person name="Greally J.M."/>
            <person name="Gu W."/>
            <person name="Hore T.A."/>
            <person name="Huttley G.A."/>
            <person name="Kleber M."/>
            <person name="Jirtle R.L."/>
            <person name="Koina E."/>
            <person name="Lee J.T."/>
            <person name="Mahony S."/>
            <person name="Marra M.A."/>
            <person name="Miller R.D."/>
            <person name="Nicholls R.D."/>
            <person name="Oda M."/>
            <person name="Papenfuss A.T."/>
            <person name="Parra Z.E."/>
            <person name="Pollock D.D."/>
            <person name="Ray D.A."/>
            <person name="Schein J.E."/>
            <person name="Speed T.P."/>
            <person name="Thompson K."/>
            <person name="VandeBerg J.L."/>
            <person name="Wade C.M."/>
            <person name="Walker J.A."/>
            <person name="Waters P.D."/>
            <person name="Webber C."/>
            <person name="Weidman J.R."/>
            <person name="Xie X."/>
            <person name="Zody M.C."/>
            <person name="Baldwin J."/>
            <person name="Abdouelleil A."/>
            <person name="Abdulkadir J."/>
            <person name="Abebe A."/>
            <person name="Abera B."/>
            <person name="Abreu J."/>
            <person name="Acer S.C."/>
            <person name="Aftuck L."/>
            <person name="Alexander A."/>
            <person name="An P."/>
            <person name="Anderson E."/>
            <person name="Anderson S."/>
            <person name="Arachi H."/>
            <person name="Azer M."/>
            <person name="Bachantsang P."/>
            <person name="Barry A."/>
            <person name="Bayul T."/>
            <person name="Berlin A."/>
            <person name="Bessette D."/>
            <person name="Bloom T."/>
            <person name="Bloom T."/>
            <person name="Boguslavskiy L."/>
            <person name="Bonnet C."/>
            <person name="Boukhgalter B."/>
            <person name="Bourzgui I."/>
            <person name="Brown A."/>
            <person name="Cahill P."/>
            <person name="Channer S."/>
            <person name="Cheshatsang Y."/>
            <person name="Chuda L."/>
            <person name="Citroen M."/>
            <person name="Collymore A."/>
            <person name="Cooke P."/>
            <person name="Costello M."/>
            <person name="D'Aco K."/>
            <person name="Daza R."/>
            <person name="De Haan G."/>
            <person name="DeGray S."/>
            <person name="DeMaso C."/>
            <person name="Dhargay N."/>
            <person name="Dooley K."/>
            <person name="Dooley E."/>
            <person name="Doricent M."/>
            <person name="Dorje P."/>
            <person name="Dorjee K."/>
            <person name="Dupes A."/>
            <person name="Elong R."/>
            <person name="Falk J."/>
            <person name="Farina A."/>
            <person name="Faro S."/>
            <person name="Ferguson D."/>
            <person name="Fisher S."/>
            <person name="Foley C.D."/>
            <person name="Franke A."/>
            <person name="Friedrich D."/>
            <person name="Gadbois L."/>
            <person name="Gearin G."/>
            <person name="Gearin C.R."/>
            <person name="Giannoukos G."/>
            <person name="Goode T."/>
            <person name="Graham J."/>
            <person name="Grandbois E."/>
            <person name="Grewal S."/>
            <person name="Gyaltsen K."/>
            <person name="Hafez N."/>
            <person name="Hagos B."/>
            <person name="Hall J."/>
            <person name="Henson C."/>
            <person name="Hollinger A."/>
            <person name="Honan T."/>
            <person name="Huard M.D."/>
            <person name="Hughes L."/>
            <person name="Hurhula B."/>
            <person name="Husby M.E."/>
            <person name="Kamat A."/>
            <person name="Kanga B."/>
            <person name="Kashin S."/>
            <person name="Khazanovich D."/>
            <person name="Kisner P."/>
            <person name="Lance K."/>
            <person name="Lara M."/>
            <person name="Lee W."/>
            <person name="Lennon N."/>
            <person name="Letendre F."/>
            <person name="LeVine R."/>
            <person name="Lipovsky A."/>
            <person name="Liu X."/>
            <person name="Liu J."/>
            <person name="Liu S."/>
            <person name="Lokyitsang T."/>
            <person name="Lokyitsang Y."/>
            <person name="Lubonja R."/>
            <person name="Lui A."/>
            <person name="MacDonald P."/>
            <person name="Magnisalis V."/>
            <person name="Maru K."/>
            <person name="Matthews C."/>
            <person name="McCusker W."/>
            <person name="McDonough S."/>
            <person name="Mehta T."/>
            <person name="Meldrim J."/>
            <person name="Meneus L."/>
            <person name="Mihai O."/>
            <person name="Mihalev A."/>
            <person name="Mihova T."/>
            <person name="Mittelman R."/>
            <person name="Mlenga V."/>
            <person name="Montmayeur A."/>
            <person name="Mulrain L."/>
            <person name="Navidi A."/>
            <person name="Naylor J."/>
            <person name="Negash T."/>
            <person name="Nguyen T."/>
            <person name="Nguyen N."/>
            <person name="Nicol R."/>
            <person name="Norbu C."/>
            <person name="Norbu N."/>
            <person name="Novod N."/>
            <person name="O'Neill B."/>
            <person name="Osman S."/>
            <person name="Markiewicz E."/>
            <person name="Oyono O.L."/>
            <person name="Patti C."/>
            <person name="Phunkhang P."/>
            <person name="Pierre F."/>
            <person name="Priest M."/>
            <person name="Raghuraman S."/>
            <person name="Rege F."/>
            <person name="Reyes R."/>
            <person name="Rise C."/>
            <person name="Rogov P."/>
            <person name="Ross K."/>
            <person name="Ryan E."/>
            <person name="Settipalli S."/>
            <person name="Shea T."/>
            <person name="Sherpa N."/>
            <person name="Shi L."/>
            <person name="Shih D."/>
            <person name="Sparrow T."/>
            <person name="Spaulding J."/>
            <person name="Stalker J."/>
            <person name="Stange-Thomann N."/>
            <person name="Stavropoulos S."/>
            <person name="Stone C."/>
            <person name="Strader C."/>
            <person name="Tesfaye S."/>
            <person name="Thomson T."/>
            <person name="Thoulutsang Y."/>
            <person name="Thoulutsang D."/>
            <person name="Topham K."/>
            <person name="Topping I."/>
            <person name="Tsamla T."/>
            <person name="Vassiliev H."/>
            <person name="Vo A."/>
            <person name="Wangchuk T."/>
            <person name="Wangdi T."/>
            <person name="Weiand M."/>
            <person name="Wilkinson J."/>
            <person name="Wilson A."/>
            <person name="Yadav S."/>
            <person name="Young G."/>
            <person name="Yu Q."/>
            <person name="Zembek L."/>
            <person name="Zhong D."/>
            <person name="Zimmer A."/>
            <person name="Zwirko Z."/>
            <person name="Jaffe D.B."/>
            <person name="Alvarez P."/>
            <person name="Brockman W."/>
            <person name="Butler J."/>
            <person name="Chin C."/>
            <person name="Gnerre S."/>
            <person name="MacCallum I."/>
            <person name="Graves J.A."/>
            <person name="Ponting C.P."/>
            <person name="Breen M."/>
            <person name="Samollow P.B."/>
            <person name="Lander E.S."/>
            <person name="Lindblad-Toh K."/>
        </authorList>
    </citation>
    <scope>NUCLEOTIDE SEQUENCE [LARGE SCALE GENOMIC DNA]</scope>
</reference>
<comment type="subcellular location">
    <subcellularLocation>
        <location evidence="2">Cytoplasm</location>
    </subcellularLocation>
    <subcellularLocation>
        <location evidence="1">Nucleus</location>
    </subcellularLocation>
</comment>
<comment type="function">
    <text evidence="8">Nuclease that induces DNA fragmentation and chromatin condensation during apoptosis. Degrades naked DNA and induces apoptotic morphology.</text>
</comment>
<dbReference type="Ensembl" id="ENSMODT00000008221.4">
    <property type="protein sequence ID" value="ENSMODP00000008058.3"/>
    <property type="gene ID" value="ENSMODG00000006492.4"/>
</dbReference>
<dbReference type="GeneID" id="100026012"/>
<dbReference type="OMA" id="AQYHGSY"/>
<dbReference type="InParanoid" id="F7F2F7"/>
<keyword evidence="6" id="KW-0378">Hydrolase</keyword>
<sequence length="340" mass="39698">MSAKSKRLRTFKLRALHSQDKYGVAGKSCQEVLLKGCQKFQLPISGSRLCLYEDGTELTEGYFQSIPDNTELMLLTPGQSWQGYISDIHRFLTIFYQPQADVIQAAQKLLTDERAPLRQKVLADFLHNINENIQAETREEDAPWFEGLESRFRSKSSYLRYSCESRIRSYLKEVNAHATTLKPQPQAEYLKIIGHMYEKLKSTRYNGSYFDRRDKGRERLCTAEGWFSCQGPFDLDSCLSIHSINPYSNRESRILFSTWNLDHRIEKKRTIVPALAEAVAKQDGREVDWEYFYNLLFTSNNLKLVHIACHKKCSHNLSCDETRIYKPKKRVRKRAVCRRQ</sequence>
<dbReference type="AlphaFoldDB" id="F7F2F7"/>
<evidence type="ECO:0000256" key="5">
    <source>
        <dbReference type="ARBA" id="ARBA00022722"/>
    </source>
</evidence>
<dbReference type="GO" id="GO:0032991">
    <property type="term" value="C:protein-containing complex"/>
    <property type="evidence" value="ECO:0007669"/>
    <property type="project" value="Ensembl"/>
</dbReference>
<evidence type="ECO:0000256" key="1">
    <source>
        <dbReference type="ARBA" id="ARBA00004123"/>
    </source>
</evidence>
<dbReference type="Bgee" id="ENSMODG00000006492">
    <property type="expression patterns" value="Expressed in forelimb bud and 17 other cell types or tissues"/>
</dbReference>
<dbReference type="GO" id="GO:0006309">
    <property type="term" value="P:apoptotic DNA fragmentation"/>
    <property type="evidence" value="ECO:0000318"/>
    <property type="project" value="GO_Central"/>
</dbReference>
<dbReference type="STRING" id="13616.ENSMODP00000008058"/>
<dbReference type="GO" id="GO:0042802">
    <property type="term" value="F:identical protein binding"/>
    <property type="evidence" value="ECO:0007669"/>
    <property type="project" value="Ensembl"/>
</dbReference>
<accession>F7F2F7</accession>
<dbReference type="FunFam" id="3.10.20.10:FF:000006">
    <property type="entry name" value="DNA fragmentation factor subunit beta"/>
    <property type="match status" value="1"/>
</dbReference>
<dbReference type="KEGG" id="mdo:100026012"/>
<keyword evidence="3" id="KW-0963">Cytoplasm</keyword>
<dbReference type="SUPFAM" id="SSF54277">
    <property type="entry name" value="CAD &amp; PB1 domains"/>
    <property type="match status" value="1"/>
</dbReference>
<dbReference type="GO" id="GO:0005829">
    <property type="term" value="C:cytosol"/>
    <property type="evidence" value="ECO:0007669"/>
    <property type="project" value="Ensembl"/>
</dbReference>
<dbReference type="GO" id="GO:0004536">
    <property type="term" value="F:DNA nuclease activity"/>
    <property type="evidence" value="ECO:0000318"/>
    <property type="project" value="GO_Central"/>
</dbReference>
<dbReference type="GO" id="GO:0005654">
    <property type="term" value="C:nucleoplasm"/>
    <property type="evidence" value="ECO:0007669"/>
    <property type="project" value="Ensembl"/>
</dbReference>
<dbReference type="PROSITE" id="PS51135">
    <property type="entry name" value="CIDE_N"/>
    <property type="match status" value="1"/>
</dbReference>
<evidence type="ECO:0000256" key="11">
    <source>
        <dbReference type="PROSITE-ProRule" id="PRU00447"/>
    </source>
</evidence>
<dbReference type="Proteomes" id="UP000002280">
    <property type="component" value="Chromosome 4"/>
</dbReference>
<reference evidence="13" key="2">
    <citation type="submission" date="2025-08" db="UniProtKB">
        <authorList>
            <consortium name="Ensembl"/>
        </authorList>
    </citation>
    <scope>IDENTIFICATION</scope>
</reference>
<dbReference type="CTD" id="1677"/>
<evidence type="ECO:0000313" key="14">
    <source>
        <dbReference type="Proteomes" id="UP000002280"/>
    </source>
</evidence>
<dbReference type="GO" id="GO:0030263">
    <property type="term" value="P:apoptotic chromosome condensation"/>
    <property type="evidence" value="ECO:0007669"/>
    <property type="project" value="Ensembl"/>
</dbReference>
<dbReference type="HOGENOM" id="CLU_049235_1_1_1"/>
<evidence type="ECO:0000259" key="12">
    <source>
        <dbReference type="PROSITE" id="PS51135"/>
    </source>
</evidence>
<dbReference type="PANTHER" id="PTHR13067">
    <property type="entry name" value="CASPASE-ACTIVATED DNASE"/>
    <property type="match status" value="1"/>
</dbReference>
<dbReference type="Gene3D" id="6.10.140.170">
    <property type="match status" value="1"/>
</dbReference>
<protein>
    <recommendedName>
        <fullName evidence="10">DNA fragmentation factor subunit beta</fullName>
    </recommendedName>
</protein>
<evidence type="ECO:0000313" key="13">
    <source>
        <dbReference type="Ensembl" id="ENSMODP00000008058.3"/>
    </source>
</evidence>
<comment type="subunit">
    <text evidence="9">Heterodimer of DFFA and DFFB. Interacts with H1-1.</text>
</comment>
<dbReference type="Gene3D" id="3.10.20.10">
    <property type="match status" value="1"/>
</dbReference>
<evidence type="ECO:0000256" key="2">
    <source>
        <dbReference type="ARBA" id="ARBA00004496"/>
    </source>
</evidence>
<proteinExistence type="predicted"/>
<feature type="domain" description="CIDE-N" evidence="12">
    <location>
        <begin position="7"/>
        <end position="83"/>
    </location>
</feature>
<dbReference type="SUPFAM" id="SSF54060">
    <property type="entry name" value="His-Me finger endonucleases"/>
    <property type="match status" value="1"/>
</dbReference>
<evidence type="ECO:0000256" key="8">
    <source>
        <dbReference type="ARBA" id="ARBA00053660"/>
    </source>
</evidence>
<dbReference type="GO" id="GO:0005730">
    <property type="term" value="C:nucleolus"/>
    <property type="evidence" value="ECO:0007669"/>
    <property type="project" value="Ensembl"/>
</dbReference>
<dbReference type="Pfam" id="PF09230">
    <property type="entry name" value="DFF40"/>
    <property type="match status" value="1"/>
</dbReference>